<dbReference type="GO" id="GO:0005886">
    <property type="term" value="C:plasma membrane"/>
    <property type="evidence" value="ECO:0007669"/>
    <property type="project" value="UniProtKB-SubCell"/>
</dbReference>
<evidence type="ECO:0000256" key="2">
    <source>
        <dbReference type="ARBA" id="ARBA00022475"/>
    </source>
</evidence>
<dbReference type="GO" id="GO:0016763">
    <property type="term" value="F:pentosyltransferase activity"/>
    <property type="evidence" value="ECO:0007669"/>
    <property type="project" value="TreeGrafter"/>
</dbReference>
<evidence type="ECO:0000256" key="4">
    <source>
        <dbReference type="ARBA" id="ARBA00022679"/>
    </source>
</evidence>
<proteinExistence type="predicted"/>
<evidence type="ECO:0000313" key="10">
    <source>
        <dbReference type="EMBL" id="SVE56796.1"/>
    </source>
</evidence>
<keyword evidence="7 8" id="KW-0472">Membrane</keyword>
<feature type="non-terminal residue" evidence="10">
    <location>
        <position position="181"/>
    </location>
</feature>
<dbReference type="AlphaFoldDB" id="A0A383EIW7"/>
<evidence type="ECO:0000259" key="9">
    <source>
        <dbReference type="Pfam" id="PF13231"/>
    </source>
</evidence>
<evidence type="ECO:0000256" key="6">
    <source>
        <dbReference type="ARBA" id="ARBA00022989"/>
    </source>
</evidence>
<comment type="subcellular location">
    <subcellularLocation>
        <location evidence="1">Cell membrane</location>
        <topology evidence="1">Multi-pass membrane protein</topology>
    </subcellularLocation>
</comment>
<evidence type="ECO:0000256" key="3">
    <source>
        <dbReference type="ARBA" id="ARBA00022676"/>
    </source>
</evidence>
<dbReference type="GO" id="GO:0010041">
    <property type="term" value="P:response to iron(III) ion"/>
    <property type="evidence" value="ECO:0007669"/>
    <property type="project" value="TreeGrafter"/>
</dbReference>
<dbReference type="InterPro" id="IPR038731">
    <property type="entry name" value="RgtA/B/C-like"/>
</dbReference>
<dbReference type="PANTHER" id="PTHR33908:SF3">
    <property type="entry name" value="UNDECAPRENYL PHOSPHATE-ALPHA-4-AMINO-4-DEOXY-L-ARABINOSE ARABINOSYL TRANSFERASE"/>
    <property type="match status" value="1"/>
</dbReference>
<sequence length="181" mass="20989">MHTQPPLSTLSARECLQLVVFTLFCFFAFAYNLSEVPPYHADENFYVTSTRSMVDSGDYITPMYHGKKRFAKPILFYWLIAASYKMFGINLFSARLVSAFFGALCIPLVYIIAHRMFDRKTAIISAFLLPGCYLHFQIARWAITDMTLNFFILLVFYFFIRGLQDESNRGTPYYLAYLCMG</sequence>
<organism evidence="10">
    <name type="scientific">marine metagenome</name>
    <dbReference type="NCBI Taxonomy" id="408172"/>
    <lineage>
        <taxon>unclassified sequences</taxon>
        <taxon>metagenomes</taxon>
        <taxon>ecological metagenomes</taxon>
    </lineage>
</organism>
<feature type="transmembrane region" description="Helical" evidence="8">
    <location>
        <begin position="16"/>
        <end position="33"/>
    </location>
</feature>
<protein>
    <recommendedName>
        <fullName evidence="9">Glycosyltransferase RgtA/B/C/D-like domain-containing protein</fullName>
    </recommendedName>
</protein>
<name>A0A383EIW7_9ZZZZ</name>
<feature type="transmembrane region" description="Helical" evidence="8">
    <location>
        <begin position="138"/>
        <end position="160"/>
    </location>
</feature>
<keyword evidence="2" id="KW-1003">Cell membrane</keyword>
<dbReference type="InterPro" id="IPR050297">
    <property type="entry name" value="LipidA_mod_glycosyltrf_83"/>
</dbReference>
<dbReference type="Pfam" id="PF13231">
    <property type="entry name" value="PMT_2"/>
    <property type="match status" value="1"/>
</dbReference>
<feature type="transmembrane region" description="Helical" evidence="8">
    <location>
        <begin position="99"/>
        <end position="117"/>
    </location>
</feature>
<evidence type="ECO:0000256" key="7">
    <source>
        <dbReference type="ARBA" id="ARBA00023136"/>
    </source>
</evidence>
<keyword evidence="5 8" id="KW-0812">Transmembrane</keyword>
<dbReference type="EMBL" id="UINC01226346">
    <property type="protein sequence ID" value="SVE56796.1"/>
    <property type="molecule type" value="Genomic_DNA"/>
</dbReference>
<dbReference type="GO" id="GO:0008610">
    <property type="term" value="P:lipid biosynthetic process"/>
    <property type="evidence" value="ECO:0007669"/>
    <property type="project" value="UniProtKB-ARBA"/>
</dbReference>
<reference evidence="10" key="1">
    <citation type="submission" date="2018-05" db="EMBL/GenBank/DDBJ databases">
        <authorList>
            <person name="Lanie J.A."/>
            <person name="Ng W.-L."/>
            <person name="Kazmierczak K.M."/>
            <person name="Andrzejewski T.M."/>
            <person name="Davidsen T.M."/>
            <person name="Wayne K.J."/>
            <person name="Tettelin H."/>
            <person name="Glass J.I."/>
            <person name="Rusch D."/>
            <person name="Podicherti R."/>
            <person name="Tsui H.-C.T."/>
            <person name="Winkler M.E."/>
        </authorList>
    </citation>
    <scope>NUCLEOTIDE SEQUENCE</scope>
</reference>
<evidence type="ECO:0000256" key="1">
    <source>
        <dbReference type="ARBA" id="ARBA00004651"/>
    </source>
</evidence>
<gene>
    <name evidence="10" type="ORF">METZ01_LOCUS509650</name>
</gene>
<keyword evidence="3" id="KW-0328">Glycosyltransferase</keyword>
<evidence type="ECO:0000256" key="8">
    <source>
        <dbReference type="SAM" id="Phobius"/>
    </source>
</evidence>
<evidence type="ECO:0000256" key="5">
    <source>
        <dbReference type="ARBA" id="ARBA00022692"/>
    </source>
</evidence>
<dbReference type="PANTHER" id="PTHR33908">
    <property type="entry name" value="MANNOSYLTRANSFERASE YKCB-RELATED"/>
    <property type="match status" value="1"/>
</dbReference>
<feature type="domain" description="Glycosyltransferase RgtA/B/C/D-like" evidence="9">
    <location>
        <begin position="72"/>
        <end position="178"/>
    </location>
</feature>
<accession>A0A383EIW7</accession>
<keyword evidence="4" id="KW-0808">Transferase</keyword>
<keyword evidence="6 8" id="KW-1133">Transmembrane helix</keyword>